<name>A0ABN3C5G4_9ACTN</name>
<feature type="region of interest" description="Disordered" evidence="1">
    <location>
        <begin position="66"/>
        <end position="98"/>
    </location>
</feature>
<evidence type="ECO:0000256" key="2">
    <source>
        <dbReference type="SAM" id="Phobius"/>
    </source>
</evidence>
<feature type="compositionally biased region" description="Basic and acidic residues" evidence="1">
    <location>
        <begin position="196"/>
        <end position="214"/>
    </location>
</feature>
<feature type="compositionally biased region" description="Gly residues" evidence="1">
    <location>
        <begin position="180"/>
        <end position="189"/>
    </location>
</feature>
<feature type="compositionally biased region" description="Low complexity" evidence="1">
    <location>
        <begin position="217"/>
        <end position="231"/>
    </location>
</feature>
<dbReference type="Proteomes" id="UP001501391">
    <property type="component" value="Unassembled WGS sequence"/>
</dbReference>
<dbReference type="EMBL" id="BAAAOQ010000032">
    <property type="protein sequence ID" value="GAA2204246.1"/>
    <property type="molecule type" value="Genomic_DNA"/>
</dbReference>
<accession>A0ABN3C5G4</accession>
<evidence type="ECO:0000256" key="1">
    <source>
        <dbReference type="SAM" id="MobiDB-lite"/>
    </source>
</evidence>
<feature type="compositionally biased region" description="Low complexity" evidence="1">
    <location>
        <begin position="170"/>
        <end position="179"/>
    </location>
</feature>
<feature type="compositionally biased region" description="Low complexity" evidence="1">
    <location>
        <begin position="79"/>
        <end position="95"/>
    </location>
</feature>
<evidence type="ECO:0008006" key="5">
    <source>
        <dbReference type="Google" id="ProtNLM"/>
    </source>
</evidence>
<feature type="transmembrane region" description="Helical" evidence="2">
    <location>
        <begin position="121"/>
        <end position="144"/>
    </location>
</feature>
<feature type="compositionally biased region" description="Gly residues" evidence="1">
    <location>
        <begin position="285"/>
        <end position="302"/>
    </location>
</feature>
<evidence type="ECO:0000313" key="3">
    <source>
        <dbReference type="EMBL" id="GAA2204246.1"/>
    </source>
</evidence>
<keyword evidence="2" id="KW-1133">Transmembrane helix</keyword>
<evidence type="ECO:0000313" key="4">
    <source>
        <dbReference type="Proteomes" id="UP001501391"/>
    </source>
</evidence>
<keyword evidence="4" id="KW-1185">Reference proteome</keyword>
<keyword evidence="2" id="KW-0812">Transmembrane</keyword>
<feature type="compositionally biased region" description="Basic and acidic residues" evidence="1">
    <location>
        <begin position="67"/>
        <end position="78"/>
    </location>
</feature>
<feature type="compositionally biased region" description="Gly residues" evidence="1">
    <location>
        <begin position="345"/>
        <end position="360"/>
    </location>
</feature>
<dbReference type="RefSeq" id="WP_346164237.1">
    <property type="nucleotide sequence ID" value="NZ_BAAAOQ010000032.1"/>
</dbReference>
<gene>
    <name evidence="3" type="ORF">GCM10009787_70750</name>
</gene>
<comment type="caution">
    <text evidence="3">The sequence shown here is derived from an EMBL/GenBank/DDBJ whole genome shotgun (WGS) entry which is preliminary data.</text>
</comment>
<reference evidence="3 4" key="1">
    <citation type="journal article" date="2019" name="Int. J. Syst. Evol. Microbiol.">
        <title>The Global Catalogue of Microorganisms (GCM) 10K type strain sequencing project: providing services to taxonomists for standard genome sequencing and annotation.</title>
        <authorList>
            <consortium name="The Broad Institute Genomics Platform"/>
            <consortium name="The Broad Institute Genome Sequencing Center for Infectious Disease"/>
            <person name="Wu L."/>
            <person name="Ma J."/>
        </authorList>
    </citation>
    <scope>NUCLEOTIDE SEQUENCE [LARGE SCALE GENOMIC DNA]</scope>
    <source>
        <strain evidence="3 4">JCM 14924</strain>
    </source>
</reference>
<proteinExistence type="predicted"/>
<sequence length="399" mass="39222">MADEQYKWLNRETAERLLRGESLEAVDASVRDQAERLSQALGALSAEAAPAPGELPGEQAALAAFRKAREAADAERTAAAHAPAAARTPAPGADAGLVRIAAPRRTGIRTARPRWARPARLALAAAVTVGTLGGVAVAAGSGVLPTPFHDDHPRPAASVSAGRTAGQPLGSGSAPATPGAGTGTPGTGTGTPDDGPDGRRGGTDDEAAGRDGDTGRGTAPGSAAPSATSGTGWRGAASACRVLRDGKELDSGRRRVLEHLAGGPARVTAYCKVLLTTGDSSSAGTGNGGAEGNSGDTTGGGPDKGKGKDQDKDKDGDRDPDKGKGPGREKDRGEGRGEGKDRGTGRGSGSGDDGPGGGKGGGRHRGGAAPAPSAFGPAHPGAPAHAPAHPAPTPTYSAL</sequence>
<protein>
    <recommendedName>
        <fullName evidence="5">Extensin</fullName>
    </recommendedName>
</protein>
<feature type="compositionally biased region" description="Low complexity" evidence="1">
    <location>
        <begin position="367"/>
        <end position="388"/>
    </location>
</feature>
<keyword evidence="2" id="KW-0472">Membrane</keyword>
<feature type="region of interest" description="Disordered" evidence="1">
    <location>
        <begin position="277"/>
        <end position="399"/>
    </location>
</feature>
<organism evidence="3 4">
    <name type="scientific">Streptomyces bangladeshensis</name>
    <dbReference type="NCBI Taxonomy" id="295352"/>
    <lineage>
        <taxon>Bacteria</taxon>
        <taxon>Bacillati</taxon>
        <taxon>Actinomycetota</taxon>
        <taxon>Actinomycetes</taxon>
        <taxon>Kitasatosporales</taxon>
        <taxon>Streptomycetaceae</taxon>
        <taxon>Streptomyces</taxon>
    </lineage>
</organism>
<feature type="compositionally biased region" description="Basic and acidic residues" evidence="1">
    <location>
        <begin position="303"/>
        <end position="344"/>
    </location>
</feature>
<feature type="region of interest" description="Disordered" evidence="1">
    <location>
        <begin position="146"/>
        <end position="235"/>
    </location>
</feature>